<evidence type="ECO:0000256" key="8">
    <source>
        <dbReference type="ARBA" id="ARBA00023136"/>
    </source>
</evidence>
<accession>A0A0E9NLN8</accession>
<reference evidence="12 13" key="2">
    <citation type="journal article" date="2014" name="J. Gen. Appl. Microbiol.">
        <title>The early diverging ascomycetous budding yeast Saitoella complicata has three histone deacetylases belonging to the Clr6, Hos2, and Rpd3 lineages.</title>
        <authorList>
            <person name="Nishida H."/>
            <person name="Matsumoto T."/>
            <person name="Kondo S."/>
            <person name="Hamamoto M."/>
            <person name="Yoshikawa H."/>
        </authorList>
    </citation>
    <scope>NUCLEOTIDE SEQUENCE [LARGE SCALE GENOMIC DNA]</scope>
    <source>
        <strain evidence="12 13">NRRL Y-17804</strain>
    </source>
</reference>
<dbReference type="GO" id="GO:0032220">
    <property type="term" value="P:plasma membrane fusion involved in cytogamy"/>
    <property type="evidence" value="ECO:0007669"/>
    <property type="project" value="TreeGrafter"/>
</dbReference>
<keyword evidence="13" id="KW-1185">Reference proteome</keyword>
<evidence type="ECO:0000313" key="12">
    <source>
        <dbReference type="EMBL" id="GAO50797.1"/>
    </source>
</evidence>
<feature type="transmembrane region" description="Helical" evidence="10">
    <location>
        <begin position="657"/>
        <end position="678"/>
    </location>
</feature>
<dbReference type="PANTHER" id="PTHR31030:SF1">
    <property type="entry name" value="PLASMA MEMBRANE FUSION PROTEIN PRM1"/>
    <property type="match status" value="1"/>
</dbReference>
<feature type="transmembrane region" description="Helical" evidence="10">
    <location>
        <begin position="391"/>
        <end position="412"/>
    </location>
</feature>
<organism evidence="12 13">
    <name type="scientific">Saitoella complicata (strain BCRC 22490 / CBS 7301 / JCM 7358 / NBRC 10748 / NRRL Y-17804)</name>
    <dbReference type="NCBI Taxonomy" id="698492"/>
    <lineage>
        <taxon>Eukaryota</taxon>
        <taxon>Fungi</taxon>
        <taxon>Dikarya</taxon>
        <taxon>Ascomycota</taxon>
        <taxon>Taphrinomycotina</taxon>
        <taxon>Taphrinomycotina incertae sedis</taxon>
        <taxon>Saitoella</taxon>
    </lineage>
</organism>
<dbReference type="InterPro" id="IPR026777">
    <property type="entry name" value="PRM1"/>
</dbReference>
<evidence type="ECO:0000256" key="5">
    <source>
        <dbReference type="ARBA" id="ARBA00022692"/>
    </source>
</evidence>
<evidence type="ECO:0000256" key="4">
    <source>
        <dbReference type="ARBA" id="ARBA00022475"/>
    </source>
</evidence>
<keyword evidence="4 10" id="KW-1003">Cell membrane</keyword>
<feature type="transmembrane region" description="Helical" evidence="10">
    <location>
        <begin position="433"/>
        <end position="452"/>
    </location>
</feature>
<keyword evidence="5 10" id="KW-0812">Transmembrane</keyword>
<evidence type="ECO:0000256" key="6">
    <source>
        <dbReference type="ARBA" id="ARBA00022971"/>
    </source>
</evidence>
<name>A0A0E9NLN8_SAICN</name>
<sequence length="772" mass="83344">MPQAVYSPWSSFPEQQQQLPAAAYRLSAFPSVPITLQSNGGAIPPFSPNAAAPVNAPAPYIGLWGRLSQSWLNRWTVLLFLVFVRLYIASKSLSSDLAVAKAQALSACSGVEAGASVLASLPHYMADGVNELTASAIESAVGGLESGLQLMITGVEETLLFIVNLYKGTYFCLLEMAVGGSLSSAISAAEDIGDWLNSTLATIESGIDSTVDGLNDDLNGIASRIETALNFFDISVDIPTVDIPELSELKNLSIPSAYDTELQKLNSSIPSLEEVKNKTDEVIKIPFEALKTLISNELGNFTFNRSLMSVPAAETLTFCSDNSDIDSFFENLAEAVKKAVNTIIAIILVLSLLMIMPSAFSEFWGWRKLRMESFVAARALQMNQPTDPIDMVLTASHPYQALLGGYFATMFATQKNKNMARWFVSYITHPPMLFLLAFGLAGLLVCALQATVVDAIRKGAPELAADINGFQTLIEQKLLNSSETWANSTNAQINSTQTDLNDKLFGWVETSTTAMNDTLNTFVDELTTVLNDTFGGTILYDPIEGVINCLVLVKVAGIQTALTWIHDNAHVTFPTVPTDLFALSSTNSTSNSTTSGNSKTATNSTTNSTKSSSSSLLGSSAQTLLTDSTDQLADKMSTVLEDLADKWEKSINFEAKVSGVLVGIYSAMMLAAMFYGLVVAGRKGSEERGGFVESSEKVVPVLDMRDSIDDGKSITREKSIEAPMAGPMLDFNFGLDDLINEKDEKSQTVKEKVRDYTSKKARDPVSRSQTLL</sequence>
<dbReference type="GO" id="GO:0043332">
    <property type="term" value="C:mating projection tip"/>
    <property type="evidence" value="ECO:0007669"/>
    <property type="project" value="UniProtKB-UniRule"/>
</dbReference>
<dbReference type="OMA" id="NVFGWVN"/>
<comment type="similarity">
    <text evidence="3 10">Belongs to the PRM1 family.</text>
</comment>
<feature type="region of interest" description="Disordered" evidence="11">
    <location>
        <begin position="586"/>
        <end position="616"/>
    </location>
</feature>
<evidence type="ECO:0000256" key="7">
    <source>
        <dbReference type="ARBA" id="ARBA00022989"/>
    </source>
</evidence>
<evidence type="ECO:0000256" key="11">
    <source>
        <dbReference type="SAM" id="MobiDB-lite"/>
    </source>
</evidence>
<feature type="compositionally biased region" description="Basic and acidic residues" evidence="11">
    <location>
        <begin position="744"/>
        <end position="765"/>
    </location>
</feature>
<evidence type="ECO:0000256" key="2">
    <source>
        <dbReference type="ARBA" id="ARBA00004651"/>
    </source>
</evidence>
<keyword evidence="6 10" id="KW-0184">Conjugation</keyword>
<dbReference type="PANTHER" id="PTHR31030">
    <property type="entry name" value="PLASMA MEMBRANE FUSION PROTEIN PRM1"/>
    <property type="match status" value="1"/>
</dbReference>
<gene>
    <name evidence="12" type="ORF">G7K_4918-t1</name>
</gene>
<keyword evidence="9" id="KW-0325">Glycoprotein</keyword>
<reference evidence="12 13" key="1">
    <citation type="journal article" date="2011" name="J. Gen. Appl. Microbiol.">
        <title>Draft genome sequencing of the enigmatic yeast Saitoella complicata.</title>
        <authorList>
            <person name="Nishida H."/>
            <person name="Hamamoto M."/>
            <person name="Sugiyama J."/>
        </authorList>
    </citation>
    <scope>NUCLEOTIDE SEQUENCE [LARGE SCALE GENOMIC DNA]</scope>
    <source>
        <strain evidence="12 13">NRRL Y-17804</strain>
    </source>
</reference>
<dbReference type="Proteomes" id="UP000033140">
    <property type="component" value="Unassembled WGS sequence"/>
</dbReference>
<comment type="function">
    <text evidence="1 10">Involved in cell fusion during mating by stabilizing the plasma membrane fusion event.</text>
</comment>
<evidence type="ECO:0000256" key="3">
    <source>
        <dbReference type="ARBA" id="ARBA00010780"/>
    </source>
</evidence>
<dbReference type="EMBL" id="BACD03000037">
    <property type="protein sequence ID" value="GAO50797.1"/>
    <property type="molecule type" value="Genomic_DNA"/>
</dbReference>
<keyword evidence="7 10" id="KW-1133">Transmembrane helix</keyword>
<evidence type="ECO:0000256" key="1">
    <source>
        <dbReference type="ARBA" id="ARBA00002512"/>
    </source>
</evidence>
<feature type="transmembrane region" description="Helical" evidence="10">
    <location>
        <begin position="339"/>
        <end position="360"/>
    </location>
</feature>
<comment type="caution">
    <text evidence="10">Lacks conserved residue(s) required for the propagation of feature annotation.</text>
</comment>
<dbReference type="STRING" id="698492.A0A0E9NLN8"/>
<protein>
    <recommendedName>
        <fullName evidence="10">Plasma membrane fusion protein PRM1</fullName>
    </recommendedName>
</protein>
<comment type="subcellular location">
    <subcellularLocation>
        <location evidence="2 10">Cell membrane</location>
        <topology evidence="2 10">Multi-pass membrane protein</topology>
    </subcellularLocation>
</comment>
<evidence type="ECO:0000256" key="9">
    <source>
        <dbReference type="ARBA" id="ARBA00023180"/>
    </source>
</evidence>
<keyword evidence="8 10" id="KW-0472">Membrane</keyword>
<comment type="caution">
    <text evidence="12">The sequence shown here is derived from an EMBL/GenBank/DDBJ whole genome shotgun (WGS) entry which is preliminary data.</text>
</comment>
<evidence type="ECO:0000313" key="13">
    <source>
        <dbReference type="Proteomes" id="UP000033140"/>
    </source>
</evidence>
<proteinExistence type="inferred from homology"/>
<reference evidence="12 13" key="3">
    <citation type="journal article" date="2015" name="Genome Announc.">
        <title>Draft Genome Sequence of the Archiascomycetous Yeast Saitoella complicata.</title>
        <authorList>
            <person name="Yamauchi K."/>
            <person name="Kondo S."/>
            <person name="Hamamoto M."/>
            <person name="Takahashi Y."/>
            <person name="Ogura Y."/>
            <person name="Hayashi T."/>
            <person name="Nishida H."/>
        </authorList>
    </citation>
    <scope>NUCLEOTIDE SEQUENCE [LARGE SCALE GENOMIC DNA]</scope>
    <source>
        <strain evidence="12 13">NRRL Y-17804</strain>
    </source>
</reference>
<dbReference type="AlphaFoldDB" id="A0A0E9NLN8"/>
<dbReference type="GO" id="GO:0005886">
    <property type="term" value="C:plasma membrane"/>
    <property type="evidence" value="ECO:0007669"/>
    <property type="project" value="UniProtKB-SubCell"/>
</dbReference>
<feature type="region of interest" description="Disordered" evidence="11">
    <location>
        <begin position="744"/>
        <end position="772"/>
    </location>
</feature>
<evidence type="ECO:0000256" key="10">
    <source>
        <dbReference type="RuleBase" id="RU366035"/>
    </source>
</evidence>